<comment type="caution">
    <text evidence="3">The sequence shown here is derived from an EMBL/GenBank/DDBJ whole genome shotgun (WGS) entry which is preliminary data.</text>
</comment>
<dbReference type="InterPro" id="IPR057670">
    <property type="entry name" value="SH3_retrovirus"/>
</dbReference>
<accession>A0ABQ5EKR6</accession>
<organism evidence="3 4">
    <name type="scientific">Tanacetum coccineum</name>
    <dbReference type="NCBI Taxonomy" id="301880"/>
    <lineage>
        <taxon>Eukaryota</taxon>
        <taxon>Viridiplantae</taxon>
        <taxon>Streptophyta</taxon>
        <taxon>Embryophyta</taxon>
        <taxon>Tracheophyta</taxon>
        <taxon>Spermatophyta</taxon>
        <taxon>Magnoliopsida</taxon>
        <taxon>eudicotyledons</taxon>
        <taxon>Gunneridae</taxon>
        <taxon>Pentapetalae</taxon>
        <taxon>asterids</taxon>
        <taxon>campanulids</taxon>
        <taxon>Asterales</taxon>
        <taxon>Asteraceae</taxon>
        <taxon>Asteroideae</taxon>
        <taxon>Anthemideae</taxon>
        <taxon>Anthemidinae</taxon>
        <taxon>Tanacetum</taxon>
    </lineage>
</organism>
<evidence type="ECO:0000313" key="3">
    <source>
        <dbReference type="EMBL" id="GJT51474.1"/>
    </source>
</evidence>
<name>A0ABQ5EKR6_9ASTR</name>
<evidence type="ECO:0000313" key="4">
    <source>
        <dbReference type="Proteomes" id="UP001151760"/>
    </source>
</evidence>
<dbReference type="Proteomes" id="UP001151760">
    <property type="component" value="Unassembled WGS sequence"/>
</dbReference>
<keyword evidence="4" id="KW-1185">Reference proteome</keyword>
<feature type="domain" description="Retroviral polymerase SH3-like" evidence="2">
    <location>
        <begin position="50"/>
        <end position="103"/>
    </location>
</feature>
<feature type="region of interest" description="Disordered" evidence="1">
    <location>
        <begin position="133"/>
        <end position="173"/>
    </location>
</feature>
<sequence length="254" mass="28340">MQKRKVAKSAKQKVKSEWKPTGRIFKTVYLMNPPTDRKPELKYLHVFYALCYPTNDFEDIGKLQTKADIGIFIDYSPSKKAYRIYNKKDETIRETMNVQFDKLTQMASEQHGLGPDLQGLTSGHIMLPRIRTQSVGRPVAESRGRGMGGRVGRGGGKGRRPRGEEVNENVDGVNEGAPDFSTIISQNVIVNGNRLGCSYKEFLACNPKEYDGKGGDVVLTQWIEKMESVQDTSGSSIDKKMKYIVGSLVGKALL</sequence>
<feature type="compositionally biased region" description="Gly residues" evidence="1">
    <location>
        <begin position="145"/>
        <end position="155"/>
    </location>
</feature>
<evidence type="ECO:0000256" key="1">
    <source>
        <dbReference type="SAM" id="MobiDB-lite"/>
    </source>
</evidence>
<reference evidence="3" key="2">
    <citation type="submission" date="2022-01" db="EMBL/GenBank/DDBJ databases">
        <authorList>
            <person name="Yamashiro T."/>
            <person name="Shiraishi A."/>
            <person name="Satake H."/>
            <person name="Nakayama K."/>
        </authorList>
    </citation>
    <scope>NUCLEOTIDE SEQUENCE</scope>
</reference>
<proteinExistence type="predicted"/>
<dbReference type="EMBL" id="BQNB010016411">
    <property type="protein sequence ID" value="GJT51474.1"/>
    <property type="molecule type" value="Genomic_DNA"/>
</dbReference>
<protein>
    <recommendedName>
        <fullName evidence="2">Retroviral polymerase SH3-like domain-containing protein</fullName>
    </recommendedName>
</protein>
<reference evidence="3" key="1">
    <citation type="journal article" date="2022" name="Int. J. Mol. Sci.">
        <title>Draft Genome of Tanacetum Coccineum: Genomic Comparison of Closely Related Tanacetum-Family Plants.</title>
        <authorList>
            <person name="Yamashiro T."/>
            <person name="Shiraishi A."/>
            <person name="Nakayama K."/>
            <person name="Satake H."/>
        </authorList>
    </citation>
    <scope>NUCLEOTIDE SEQUENCE</scope>
</reference>
<evidence type="ECO:0000259" key="2">
    <source>
        <dbReference type="Pfam" id="PF25597"/>
    </source>
</evidence>
<gene>
    <name evidence="3" type="ORF">Tco_0977631</name>
</gene>
<dbReference type="Pfam" id="PF25597">
    <property type="entry name" value="SH3_retrovirus"/>
    <property type="match status" value="1"/>
</dbReference>